<evidence type="ECO:0000313" key="13">
    <source>
        <dbReference type="Proteomes" id="UP000249091"/>
    </source>
</evidence>
<dbReference type="InterPro" id="IPR006311">
    <property type="entry name" value="TAT_signal"/>
</dbReference>
<dbReference type="GO" id="GO:0046872">
    <property type="term" value="F:metal ion binding"/>
    <property type="evidence" value="ECO:0007669"/>
    <property type="project" value="UniProtKB-KW"/>
</dbReference>
<sequence length="151" mass="15024">MSLDSPDRTSLPRRTLLGGAGAAAAVAALTACGASSDAAGDAPQAQTPTTTARPGPDAEVVAAVADVPVGGGVLIEGRRLVLTQPTEGDFCAFLALCTHQGCNITSVEGDTIVCACHGSKFALDGTVMQGPAKRPLKAQPVEARGTDLVVG</sequence>
<accession>A0A2X4XLJ9</accession>
<comment type="cofactor">
    <cofactor evidence="9">
        <name>[2Fe-2S] cluster</name>
        <dbReference type="ChEBI" id="CHEBI:190135"/>
    </cofactor>
</comment>
<dbReference type="GO" id="GO:0004497">
    <property type="term" value="F:monooxygenase activity"/>
    <property type="evidence" value="ECO:0007669"/>
    <property type="project" value="UniProtKB-ARBA"/>
</dbReference>
<evidence type="ECO:0000256" key="5">
    <source>
        <dbReference type="ARBA" id="ARBA00023004"/>
    </source>
</evidence>
<evidence type="ECO:0000256" key="9">
    <source>
        <dbReference type="ARBA" id="ARBA00034078"/>
    </source>
</evidence>
<evidence type="ECO:0000256" key="3">
    <source>
        <dbReference type="ARBA" id="ARBA00022714"/>
    </source>
</evidence>
<dbReference type="EMBL" id="LS483468">
    <property type="protein sequence ID" value="SQI37504.1"/>
    <property type="molecule type" value="Genomic_DNA"/>
</dbReference>
<keyword evidence="4" id="KW-0479">Metal-binding</keyword>
<dbReference type="PRINTS" id="PR00162">
    <property type="entry name" value="RIESKE"/>
</dbReference>
<dbReference type="GO" id="GO:0016020">
    <property type="term" value="C:membrane"/>
    <property type="evidence" value="ECO:0007669"/>
    <property type="project" value="InterPro"/>
</dbReference>
<organism evidence="12 13">
    <name type="scientific">Rhodococcus coprophilus</name>
    <dbReference type="NCBI Taxonomy" id="38310"/>
    <lineage>
        <taxon>Bacteria</taxon>
        <taxon>Bacillati</taxon>
        <taxon>Actinomycetota</taxon>
        <taxon>Actinomycetes</taxon>
        <taxon>Mycobacteriales</taxon>
        <taxon>Nocardiaceae</taxon>
        <taxon>Rhodococcus</taxon>
    </lineage>
</organism>
<evidence type="ECO:0000256" key="10">
    <source>
        <dbReference type="SAM" id="MobiDB-lite"/>
    </source>
</evidence>
<dbReference type="PROSITE" id="PS51318">
    <property type="entry name" value="TAT"/>
    <property type="match status" value="1"/>
</dbReference>
<dbReference type="InterPro" id="IPR014349">
    <property type="entry name" value="Rieske_Fe-S_prot"/>
</dbReference>
<protein>
    <recommendedName>
        <fullName evidence="2">Cytochrome bc1 complex Rieske iron-sulfur subunit</fullName>
    </recommendedName>
    <alternativeName>
        <fullName evidence="8">Cytochrome bc1 reductase complex subunit QcrA</fullName>
    </alternativeName>
</protein>
<dbReference type="RefSeq" id="WP_072704477.1">
    <property type="nucleotide sequence ID" value="NZ_JAFBBL010000001.1"/>
</dbReference>
<reference evidence="12 13" key="1">
    <citation type="submission" date="2018-06" db="EMBL/GenBank/DDBJ databases">
        <authorList>
            <consortium name="Pathogen Informatics"/>
            <person name="Doyle S."/>
        </authorList>
    </citation>
    <scope>NUCLEOTIDE SEQUENCE [LARGE SCALE GENOMIC DNA]</scope>
    <source>
        <strain evidence="12 13">NCTC10994</strain>
    </source>
</reference>
<evidence type="ECO:0000256" key="1">
    <source>
        <dbReference type="ARBA" id="ARBA00002494"/>
    </source>
</evidence>
<dbReference type="Proteomes" id="UP000249091">
    <property type="component" value="Chromosome 1"/>
</dbReference>
<dbReference type="InterPro" id="IPR005805">
    <property type="entry name" value="Rieske_Fe-S_prot_C"/>
</dbReference>
<evidence type="ECO:0000313" key="12">
    <source>
        <dbReference type="EMBL" id="SQI37504.1"/>
    </source>
</evidence>
<feature type="domain" description="Rieske" evidence="11">
    <location>
        <begin position="59"/>
        <end position="150"/>
    </location>
</feature>
<keyword evidence="5" id="KW-0408">Iron</keyword>
<dbReference type="Gene3D" id="2.102.10.10">
    <property type="entry name" value="Rieske [2Fe-2S] iron-sulphur domain"/>
    <property type="match status" value="1"/>
</dbReference>
<dbReference type="KEGG" id="rcr:NCTC10994_03647"/>
<dbReference type="AlphaFoldDB" id="A0A2X4XLJ9"/>
<dbReference type="Pfam" id="PF00355">
    <property type="entry name" value="Rieske"/>
    <property type="match status" value="1"/>
</dbReference>
<comment type="function">
    <text evidence="1">Iron-sulfur subunit of the cytochrome bc1 complex, an essential component of the respiratory electron transport chain required for ATP synthesis. The bc1 complex catalyzes the oxidation of menaquinol and the reduction of cytochrome c in the respiratory chain. The bc1 complex operates through a Q-cycle mechanism that couples electron transfer to generation of the proton gradient that drives ATP synthesis.</text>
</comment>
<evidence type="ECO:0000259" key="11">
    <source>
        <dbReference type="PROSITE" id="PS51296"/>
    </source>
</evidence>
<dbReference type="InterPro" id="IPR036922">
    <property type="entry name" value="Rieske_2Fe-2S_sf"/>
</dbReference>
<dbReference type="PROSITE" id="PS51296">
    <property type="entry name" value="RIESKE"/>
    <property type="match status" value="1"/>
</dbReference>
<keyword evidence="7" id="KW-1015">Disulfide bond</keyword>
<name>A0A2X4XLJ9_9NOCA</name>
<evidence type="ECO:0000256" key="8">
    <source>
        <dbReference type="ARBA" id="ARBA00029586"/>
    </source>
</evidence>
<evidence type="ECO:0000256" key="6">
    <source>
        <dbReference type="ARBA" id="ARBA00023014"/>
    </source>
</evidence>
<proteinExistence type="predicted"/>
<evidence type="ECO:0000256" key="2">
    <source>
        <dbReference type="ARBA" id="ARBA00015816"/>
    </source>
</evidence>
<keyword evidence="13" id="KW-1185">Reference proteome</keyword>
<dbReference type="InterPro" id="IPR017941">
    <property type="entry name" value="Rieske_2Fe-2S"/>
</dbReference>
<dbReference type="CDD" id="cd03467">
    <property type="entry name" value="Rieske"/>
    <property type="match status" value="1"/>
</dbReference>
<dbReference type="GO" id="GO:0051537">
    <property type="term" value="F:2 iron, 2 sulfur cluster binding"/>
    <property type="evidence" value="ECO:0007669"/>
    <property type="project" value="UniProtKB-KW"/>
</dbReference>
<dbReference type="STRING" id="1219011.GCA_001895045_03949"/>
<dbReference type="SUPFAM" id="SSF50022">
    <property type="entry name" value="ISP domain"/>
    <property type="match status" value="1"/>
</dbReference>
<gene>
    <name evidence="12" type="primary">petC_2</name>
    <name evidence="12" type="ORF">NCTC10994_03647</name>
</gene>
<dbReference type="GO" id="GO:0016705">
    <property type="term" value="F:oxidoreductase activity, acting on paired donors, with incorporation or reduction of molecular oxygen"/>
    <property type="evidence" value="ECO:0007669"/>
    <property type="project" value="UniProtKB-ARBA"/>
</dbReference>
<evidence type="ECO:0000256" key="7">
    <source>
        <dbReference type="ARBA" id="ARBA00023157"/>
    </source>
</evidence>
<keyword evidence="12" id="KW-0560">Oxidoreductase</keyword>
<keyword evidence="3" id="KW-0001">2Fe-2S</keyword>
<dbReference type="PANTHER" id="PTHR10134">
    <property type="entry name" value="CYTOCHROME B-C1 COMPLEX SUBUNIT RIESKE, MITOCHONDRIAL"/>
    <property type="match status" value="1"/>
</dbReference>
<feature type="region of interest" description="Disordered" evidence="10">
    <location>
        <begin position="37"/>
        <end position="56"/>
    </location>
</feature>
<keyword evidence="6" id="KW-0411">Iron-sulfur</keyword>
<evidence type="ECO:0000256" key="4">
    <source>
        <dbReference type="ARBA" id="ARBA00022723"/>
    </source>
</evidence>